<comment type="caution">
    <text evidence="2">The sequence shown here is derived from an EMBL/GenBank/DDBJ whole genome shotgun (WGS) entry which is preliminary data.</text>
</comment>
<gene>
    <name evidence="2" type="ORF">B0A52_08819</name>
</gene>
<evidence type="ECO:0000256" key="1">
    <source>
        <dbReference type="SAM" id="MobiDB-lite"/>
    </source>
</evidence>
<evidence type="ECO:0000313" key="3">
    <source>
        <dbReference type="Proteomes" id="UP000288859"/>
    </source>
</evidence>
<dbReference type="EMBL" id="NAJM01000048">
    <property type="protein sequence ID" value="RVX67466.1"/>
    <property type="molecule type" value="Genomic_DNA"/>
</dbReference>
<feature type="compositionally biased region" description="Polar residues" evidence="1">
    <location>
        <begin position="105"/>
        <end position="115"/>
    </location>
</feature>
<accession>A0A438MWF7</accession>
<organism evidence="2 3">
    <name type="scientific">Exophiala mesophila</name>
    <name type="common">Black yeast-like fungus</name>
    <dbReference type="NCBI Taxonomy" id="212818"/>
    <lineage>
        <taxon>Eukaryota</taxon>
        <taxon>Fungi</taxon>
        <taxon>Dikarya</taxon>
        <taxon>Ascomycota</taxon>
        <taxon>Pezizomycotina</taxon>
        <taxon>Eurotiomycetes</taxon>
        <taxon>Chaetothyriomycetidae</taxon>
        <taxon>Chaetothyriales</taxon>
        <taxon>Herpotrichiellaceae</taxon>
        <taxon>Exophiala</taxon>
    </lineage>
</organism>
<evidence type="ECO:0000313" key="2">
    <source>
        <dbReference type="EMBL" id="RVX67466.1"/>
    </source>
</evidence>
<feature type="region of interest" description="Disordered" evidence="1">
    <location>
        <begin position="22"/>
        <end position="115"/>
    </location>
</feature>
<dbReference type="AlphaFoldDB" id="A0A438MWF7"/>
<feature type="compositionally biased region" description="Polar residues" evidence="1">
    <location>
        <begin position="70"/>
        <end position="86"/>
    </location>
</feature>
<protein>
    <submittedName>
        <fullName evidence="2">Uncharacterized protein</fullName>
    </submittedName>
</protein>
<proteinExistence type="predicted"/>
<sequence length="224" mass="24374">MGLRMMVYDDHDNTLTRNQLLTSSKGNTAARTEAPQPQHWSGAFGEGQPILNNPRENTRPQSDHGGPGFHSTQQSIDLGNPGQRSSRLAFGRNGQEHNAVRHGSSLLSSSTHQDMSLSAATGPVVGAHPASRDDQIFVDDLDKFMASHTEPAFLHEARQYQEGTVPYLYERYMLVLTRRKTSPTASSPIHSKATRQSSVASQLNVAVIGVNVSSCAYGMSSKVE</sequence>
<reference evidence="2 3" key="1">
    <citation type="submission" date="2017-03" db="EMBL/GenBank/DDBJ databases">
        <title>Genomes of endolithic fungi from Antarctica.</title>
        <authorList>
            <person name="Coleine C."/>
            <person name="Masonjones S."/>
            <person name="Stajich J.E."/>
        </authorList>
    </citation>
    <scope>NUCLEOTIDE SEQUENCE [LARGE SCALE GENOMIC DNA]</scope>
    <source>
        <strain evidence="2 3">CCFEE 6314</strain>
    </source>
</reference>
<name>A0A438MWF7_EXOME</name>
<dbReference type="Proteomes" id="UP000288859">
    <property type="component" value="Unassembled WGS sequence"/>
</dbReference>